<dbReference type="Proteomes" id="UP001190466">
    <property type="component" value="Chromosome"/>
</dbReference>
<accession>A0ABN9NWS3</accession>
<dbReference type="RefSeq" id="WP_316515799.1">
    <property type="nucleotide sequence ID" value="NZ_OY726395.1"/>
</dbReference>
<name>A0ABN9NWS3_9MYCO</name>
<dbReference type="InterPro" id="IPR024726">
    <property type="entry name" value="FhuF_C"/>
</dbReference>
<sequence>MNSWESISGDRPRRALRATGGIGPHFVIRLDPTSPGVSAEEFFSQPHLRQLVEDVAHRLDTTEPRVAVSSLQYELAERLWAVTLGAWVTDGLIPDLHAVTYGRSPAGHVRFHLPIPTALERPGATPAETAALVADLVINQLTSAHIALKSVTEVAAGLLWGNAAAALVLVTNTLLGRGEHHHHDVDAISRQILATPPLSGRLDGDIIGAIKRRSCCLYYRTAARRTCGDCPLSGTAIVRSQP</sequence>
<keyword evidence="3" id="KW-1185">Reference proteome</keyword>
<feature type="domain" description="Ferric siderophore reductase C-terminal" evidence="1">
    <location>
        <begin position="212"/>
        <end position="232"/>
    </location>
</feature>
<dbReference type="EMBL" id="OY726395">
    <property type="protein sequence ID" value="CAJ1581480.1"/>
    <property type="molecule type" value="Genomic_DNA"/>
</dbReference>
<evidence type="ECO:0000259" key="1">
    <source>
        <dbReference type="Pfam" id="PF11575"/>
    </source>
</evidence>
<reference evidence="2 3" key="1">
    <citation type="submission" date="2023-08" db="EMBL/GenBank/DDBJ databases">
        <authorList>
            <person name="Folkvardsen B D."/>
            <person name="Norman A."/>
        </authorList>
    </citation>
    <scope>NUCLEOTIDE SEQUENCE [LARGE SCALE GENOMIC DNA]</scope>
    <source>
        <strain evidence="2 3">Mu0050</strain>
    </source>
</reference>
<organism evidence="2 3">
    <name type="scientific">[Mycobacterium] wendilense</name>
    <dbReference type="NCBI Taxonomy" id="3064284"/>
    <lineage>
        <taxon>Bacteria</taxon>
        <taxon>Bacillati</taxon>
        <taxon>Actinomycetota</taxon>
        <taxon>Actinomycetes</taxon>
        <taxon>Mycobacteriales</taxon>
        <taxon>Mycobacteriaceae</taxon>
        <taxon>Mycolicibacter</taxon>
    </lineage>
</organism>
<gene>
    <name evidence="2" type="ORF">MU0050_001567</name>
</gene>
<evidence type="ECO:0000313" key="2">
    <source>
        <dbReference type="EMBL" id="CAJ1581480.1"/>
    </source>
</evidence>
<protein>
    <submittedName>
        <fullName evidence="2">(2Fe-2S)-binding protein</fullName>
    </submittedName>
</protein>
<evidence type="ECO:0000313" key="3">
    <source>
        <dbReference type="Proteomes" id="UP001190466"/>
    </source>
</evidence>
<dbReference type="Pfam" id="PF11575">
    <property type="entry name" value="FhuF_C"/>
    <property type="match status" value="1"/>
</dbReference>
<proteinExistence type="predicted"/>